<evidence type="ECO:0000313" key="1">
    <source>
        <dbReference type="EMBL" id="CAF3786199.1"/>
    </source>
</evidence>
<name>A0A819AVS5_9BILA</name>
<organism evidence="1 3">
    <name type="scientific">Rotaria socialis</name>
    <dbReference type="NCBI Taxonomy" id="392032"/>
    <lineage>
        <taxon>Eukaryota</taxon>
        <taxon>Metazoa</taxon>
        <taxon>Spiralia</taxon>
        <taxon>Gnathifera</taxon>
        <taxon>Rotifera</taxon>
        <taxon>Eurotatoria</taxon>
        <taxon>Bdelloidea</taxon>
        <taxon>Philodinida</taxon>
        <taxon>Philodinidae</taxon>
        <taxon>Rotaria</taxon>
    </lineage>
</organism>
<dbReference type="EMBL" id="CAJOBQ010006006">
    <property type="protein sequence ID" value="CAF4665554.1"/>
    <property type="molecule type" value="Genomic_DNA"/>
</dbReference>
<reference evidence="1" key="1">
    <citation type="submission" date="2021-02" db="EMBL/GenBank/DDBJ databases">
        <authorList>
            <person name="Nowell W R."/>
        </authorList>
    </citation>
    <scope>NUCLEOTIDE SEQUENCE</scope>
</reference>
<evidence type="ECO:0000313" key="3">
    <source>
        <dbReference type="Proteomes" id="UP000663869"/>
    </source>
</evidence>
<evidence type="ECO:0000313" key="2">
    <source>
        <dbReference type="EMBL" id="CAF4665554.1"/>
    </source>
</evidence>
<comment type="caution">
    <text evidence="1">The sequence shown here is derived from an EMBL/GenBank/DDBJ whole genome shotgun (WGS) entry which is preliminary data.</text>
</comment>
<sequence length="279" mass="32248">MASRDSDAIIQKKRTVIDAIKHNLQYTVNEEKVYQLSDCTEKYVIIFGWNHSSRLFMFQVIRDSDDISSECSTSSLKDAILTTCYVKFNDEKGTNICVLKLIDTPALQLLMPQTEGAMGGTQQLPDGANTFESAFEQHNSCILSFASQIDLFIYVCEDGEEMKILPWLALTADRKDRTYLILKLDKTVSEQERQHRMDKIAETNEIKAYFDDRIFCLAAPTQKKDENESNNVNMMRSKFLEHFLLRSFDKKYEVQPKQNIPAAPKRNNLFNSFFNKIMK</sequence>
<proteinExistence type="predicted"/>
<dbReference type="AlphaFoldDB" id="A0A819AVS5"/>
<dbReference type="Proteomes" id="UP000663862">
    <property type="component" value="Unassembled WGS sequence"/>
</dbReference>
<accession>A0A819AVS5</accession>
<gene>
    <name evidence="1" type="ORF">FME351_LOCUS32753</name>
    <name evidence="2" type="ORF">TSG867_LOCUS31581</name>
</gene>
<protein>
    <submittedName>
        <fullName evidence="1">Uncharacterized protein</fullName>
    </submittedName>
</protein>
<dbReference type="Proteomes" id="UP000663869">
    <property type="component" value="Unassembled WGS sequence"/>
</dbReference>
<dbReference type="EMBL" id="CAJNYU010004693">
    <property type="protein sequence ID" value="CAF3786199.1"/>
    <property type="molecule type" value="Genomic_DNA"/>
</dbReference>